<evidence type="ECO:0000256" key="1">
    <source>
        <dbReference type="SAM" id="MobiDB-lite"/>
    </source>
</evidence>
<reference evidence="3" key="2">
    <citation type="submission" date="2025-09" db="UniProtKB">
        <authorList>
            <consortium name="Ensembl"/>
        </authorList>
    </citation>
    <scope>IDENTIFICATION</scope>
</reference>
<protein>
    <recommendedName>
        <fullName evidence="2">TYW2 N-terminal domain-containing protein</fullName>
    </recommendedName>
</protein>
<dbReference type="Proteomes" id="UP000472269">
    <property type="component" value="Unplaced"/>
</dbReference>
<evidence type="ECO:0000313" key="4">
    <source>
        <dbReference type="Proteomes" id="UP000472269"/>
    </source>
</evidence>
<feature type="region of interest" description="Disordered" evidence="1">
    <location>
        <begin position="70"/>
        <end position="95"/>
    </location>
</feature>
<dbReference type="AlphaFoldDB" id="A0A663MPL5"/>
<organism evidence="3 4">
    <name type="scientific">Athene cunicularia</name>
    <name type="common">Burrowing owl</name>
    <name type="synonym">Speotyto cunicularia</name>
    <dbReference type="NCBI Taxonomy" id="194338"/>
    <lineage>
        <taxon>Eukaryota</taxon>
        <taxon>Metazoa</taxon>
        <taxon>Chordata</taxon>
        <taxon>Craniata</taxon>
        <taxon>Vertebrata</taxon>
        <taxon>Euteleostomi</taxon>
        <taxon>Archelosauria</taxon>
        <taxon>Archosauria</taxon>
        <taxon>Dinosauria</taxon>
        <taxon>Saurischia</taxon>
        <taxon>Theropoda</taxon>
        <taxon>Coelurosauria</taxon>
        <taxon>Aves</taxon>
        <taxon>Neognathae</taxon>
        <taxon>Neoaves</taxon>
        <taxon>Telluraves</taxon>
        <taxon>Strigiformes</taxon>
        <taxon>Strigidae</taxon>
        <taxon>Athene</taxon>
    </lineage>
</organism>
<evidence type="ECO:0000313" key="3">
    <source>
        <dbReference type="Ensembl" id="ENSACUP00000013586.1"/>
    </source>
</evidence>
<name>A0A663MPL5_ATHCN</name>
<evidence type="ECO:0000259" key="2">
    <source>
        <dbReference type="Pfam" id="PF25132"/>
    </source>
</evidence>
<sequence length="142" mass="15862">MEARDVPIPVPALATELQFAQRLRKHLEEEQLLDGRYRLQEVPGGRVALPVLEEKLSQLRLPTMGRWGLSPHATSLPQDPLPSRAARRQTPAQKLKDQLRRLLGQTWTGKIPRLRAPASSVSPQLTWHCCPSCAPDAFGHLG</sequence>
<accession>A0A663MPL5</accession>
<dbReference type="Pfam" id="PF25132">
    <property type="entry name" value="TYW2_N"/>
    <property type="match status" value="1"/>
</dbReference>
<feature type="domain" description="TYW2 N-terminal" evidence="2">
    <location>
        <begin position="12"/>
        <end position="86"/>
    </location>
</feature>
<reference evidence="3" key="1">
    <citation type="submission" date="2025-08" db="UniProtKB">
        <authorList>
            <consortium name="Ensembl"/>
        </authorList>
    </citation>
    <scope>IDENTIFICATION</scope>
</reference>
<dbReference type="InterPro" id="IPR056745">
    <property type="entry name" value="TYW2_N"/>
</dbReference>
<dbReference type="Ensembl" id="ENSACUT00000014493.1">
    <property type="protein sequence ID" value="ENSACUP00000013586.1"/>
    <property type="gene ID" value="ENSACUG00000009164.1"/>
</dbReference>
<proteinExistence type="predicted"/>
<keyword evidence="4" id="KW-1185">Reference proteome</keyword>